<accession>A0A2H1FC82</accession>
<evidence type="ECO:0000313" key="1">
    <source>
        <dbReference type="EMBL" id="SMH70376.1"/>
    </source>
</evidence>
<name>A0A2H1FC82_9ARCH</name>
<dbReference type="RefSeq" id="WP_157926530.1">
    <property type="nucleotide sequence ID" value="NZ_LT841358.1"/>
</dbReference>
<protein>
    <submittedName>
        <fullName evidence="1">Uncharacterized protein</fullName>
    </submittedName>
</protein>
<dbReference type="EMBL" id="LT841358">
    <property type="protein sequence ID" value="SMH70376.1"/>
    <property type="molecule type" value="Genomic_DNA"/>
</dbReference>
<gene>
    <name evidence="1" type="ORF">NCS_10183</name>
</gene>
<organism evidence="1 2">
    <name type="scientific">Candidatus Nitrosotalea okcheonensis</name>
    <dbReference type="NCBI Taxonomy" id="1903276"/>
    <lineage>
        <taxon>Archaea</taxon>
        <taxon>Nitrososphaerota</taxon>
        <taxon>Nitrososphaeria</taxon>
        <taxon>Nitrosotaleales</taxon>
        <taxon>Nitrosotaleaceae</taxon>
        <taxon>Nitrosotalea</taxon>
    </lineage>
</organism>
<reference evidence="2" key="1">
    <citation type="submission" date="2017-03" db="EMBL/GenBank/DDBJ databases">
        <authorList>
            <person name="Herbold C."/>
        </authorList>
    </citation>
    <scope>NUCLEOTIDE SEQUENCE [LARGE SCALE GENOMIC DNA]</scope>
</reference>
<proteinExistence type="predicted"/>
<evidence type="ECO:0000313" key="2">
    <source>
        <dbReference type="Proteomes" id="UP000230607"/>
    </source>
</evidence>
<keyword evidence="2" id="KW-1185">Reference proteome</keyword>
<dbReference type="Proteomes" id="UP000230607">
    <property type="component" value="Chromosome 1"/>
</dbReference>
<sequence length="50" mass="5875">MNRETLKKKSRRLITRKPTPTGIHIQNFITVAHYDSSFKSWLENSTVDDI</sequence>
<dbReference type="AlphaFoldDB" id="A0A2H1FC82"/>